<sequence length="246" mass="29268">MQDFHLELKEKFKTFVLRQEQMIVERIRFQFTGWEQIPYLVKERYDYQDFKEVILKKETLNYQPKNSKHKFVYSLTILAREKITKKTNKFVFKNMKIDNKLHNNTNEFITEQEYFEPFIKELLERIKSYRQVKVFVYETVKVKILNKVNQIFPTLYIGSAVIGGVFLLKLLTTAMKISLKLSVFYFLDSIIMHVGGVFALLGMGGAYFINQHIKKNAQISLDSEQPLLFFLEAEKSEDEQKYNPIK</sequence>
<feature type="transmembrane region" description="Helical" evidence="1">
    <location>
        <begin position="151"/>
        <end position="171"/>
    </location>
</feature>
<keyword evidence="1" id="KW-0812">Transmembrane</keyword>
<protein>
    <submittedName>
        <fullName evidence="2">Uncharacterized protein</fullName>
    </submittedName>
</protein>
<keyword evidence="1" id="KW-0472">Membrane</keyword>
<name>A0A1I2DVH5_9BACT</name>
<proteinExistence type="predicted"/>
<keyword evidence="3" id="KW-1185">Reference proteome</keyword>
<evidence type="ECO:0000313" key="2">
    <source>
        <dbReference type="EMBL" id="SFE84682.1"/>
    </source>
</evidence>
<feature type="transmembrane region" description="Helical" evidence="1">
    <location>
        <begin position="183"/>
        <end position="209"/>
    </location>
</feature>
<accession>A0A1I2DVH5</accession>
<organism evidence="2 3">
    <name type="scientific">Thermoflexibacter ruber</name>
    <dbReference type="NCBI Taxonomy" id="1003"/>
    <lineage>
        <taxon>Bacteria</taxon>
        <taxon>Pseudomonadati</taxon>
        <taxon>Bacteroidota</taxon>
        <taxon>Cytophagia</taxon>
        <taxon>Cytophagales</taxon>
        <taxon>Thermoflexibacteraceae</taxon>
        <taxon>Thermoflexibacter</taxon>
    </lineage>
</organism>
<keyword evidence="1" id="KW-1133">Transmembrane helix</keyword>
<dbReference type="STRING" id="1003.SAMN04488541_100838"/>
<evidence type="ECO:0000256" key="1">
    <source>
        <dbReference type="SAM" id="Phobius"/>
    </source>
</evidence>
<dbReference type="AlphaFoldDB" id="A0A1I2DVH5"/>
<gene>
    <name evidence="2" type="ORF">SAMN04488541_100838</name>
</gene>
<reference evidence="2 3" key="1">
    <citation type="submission" date="2016-10" db="EMBL/GenBank/DDBJ databases">
        <authorList>
            <person name="de Groot N.N."/>
        </authorList>
    </citation>
    <scope>NUCLEOTIDE SEQUENCE [LARGE SCALE GENOMIC DNA]</scope>
    <source>
        <strain>GEY</strain>
        <strain evidence="3">DSM 9560</strain>
    </source>
</reference>
<dbReference type="EMBL" id="FONY01000008">
    <property type="protein sequence ID" value="SFE84682.1"/>
    <property type="molecule type" value="Genomic_DNA"/>
</dbReference>
<evidence type="ECO:0000313" key="3">
    <source>
        <dbReference type="Proteomes" id="UP000199513"/>
    </source>
</evidence>
<dbReference type="Proteomes" id="UP000199513">
    <property type="component" value="Unassembled WGS sequence"/>
</dbReference>
<dbReference type="RefSeq" id="WP_143090822.1">
    <property type="nucleotide sequence ID" value="NZ_FONY01000008.1"/>
</dbReference>